<dbReference type="AlphaFoldDB" id="A0A7W4IXY8"/>
<evidence type="ECO:0000256" key="8">
    <source>
        <dbReference type="ARBA" id="ARBA00030686"/>
    </source>
</evidence>
<dbReference type="Gene3D" id="3.40.50.10210">
    <property type="match status" value="1"/>
</dbReference>
<evidence type="ECO:0000313" key="12">
    <source>
        <dbReference type="Proteomes" id="UP000577891"/>
    </source>
</evidence>
<evidence type="ECO:0000256" key="3">
    <source>
        <dbReference type="ARBA" id="ARBA00011991"/>
    </source>
</evidence>
<evidence type="ECO:0000256" key="10">
    <source>
        <dbReference type="HAMAP-Rule" id="MF_00230"/>
    </source>
</evidence>
<organism evidence="11 12">
    <name type="scientific">Gluconacetobacter asukensis</name>
    <dbReference type="NCBI Taxonomy" id="1017181"/>
    <lineage>
        <taxon>Bacteria</taxon>
        <taxon>Pseudomonadati</taxon>
        <taxon>Pseudomonadota</taxon>
        <taxon>Alphaproteobacteria</taxon>
        <taxon>Acetobacterales</taxon>
        <taxon>Acetobacteraceae</taxon>
        <taxon>Gluconacetobacter</taxon>
    </lineage>
</organism>
<evidence type="ECO:0000256" key="4">
    <source>
        <dbReference type="ARBA" id="ARBA00015486"/>
    </source>
</evidence>
<dbReference type="InterPro" id="IPR023195">
    <property type="entry name" value="Nict_dMeBzImd_PRibTrfase_N"/>
</dbReference>
<proteinExistence type="inferred from homology"/>
<dbReference type="Gene3D" id="1.10.1610.10">
    <property type="match status" value="1"/>
</dbReference>
<comment type="function">
    <text evidence="10">Catalyzes the synthesis of alpha-ribazole-5'-phosphate from nicotinate mononucleotide (NAMN) and 5,6-dimethylbenzimidazole (DMB).</text>
</comment>
<evidence type="ECO:0000256" key="9">
    <source>
        <dbReference type="ARBA" id="ARBA00047340"/>
    </source>
</evidence>
<evidence type="ECO:0000256" key="7">
    <source>
        <dbReference type="ARBA" id="ARBA00022679"/>
    </source>
</evidence>
<reference evidence="11 12" key="1">
    <citation type="submission" date="2020-04" db="EMBL/GenBank/DDBJ databases">
        <title>Description of novel Gluconacetobacter.</title>
        <authorList>
            <person name="Sombolestani A."/>
        </authorList>
    </citation>
    <scope>NUCLEOTIDE SEQUENCE [LARGE SCALE GENOMIC DNA]</scope>
    <source>
        <strain evidence="11 12">LMG 27724</strain>
    </source>
</reference>
<dbReference type="EMBL" id="JABEQE010000001">
    <property type="protein sequence ID" value="MBB2170792.1"/>
    <property type="molecule type" value="Genomic_DNA"/>
</dbReference>
<dbReference type="InterPro" id="IPR017846">
    <property type="entry name" value="Nict_dMeBzImd_PRibTrfase_bact"/>
</dbReference>
<dbReference type="EC" id="2.4.2.21" evidence="3 10"/>
<evidence type="ECO:0000256" key="1">
    <source>
        <dbReference type="ARBA" id="ARBA00005049"/>
    </source>
</evidence>
<keyword evidence="7 10" id="KW-0808">Transferase</keyword>
<keyword evidence="6 10" id="KW-0328">Glycosyltransferase</keyword>
<dbReference type="NCBIfam" id="TIGR03160">
    <property type="entry name" value="cobT_DBIPRT"/>
    <property type="match status" value="1"/>
</dbReference>
<dbReference type="HAMAP" id="MF_00230">
    <property type="entry name" value="CobT"/>
    <property type="match status" value="1"/>
</dbReference>
<dbReference type="InterPro" id="IPR003200">
    <property type="entry name" value="Nict_dMeBzImd_PRibTrfase"/>
</dbReference>
<dbReference type="PANTHER" id="PTHR43463">
    <property type="entry name" value="NICOTINATE-NUCLEOTIDE--DIMETHYLBENZIMIDAZOLE PHOSPHORIBOSYLTRANSFERASE"/>
    <property type="match status" value="1"/>
</dbReference>
<dbReference type="InterPro" id="IPR036087">
    <property type="entry name" value="Nict_dMeBzImd_PRibTrfase_sf"/>
</dbReference>
<evidence type="ECO:0000256" key="5">
    <source>
        <dbReference type="ARBA" id="ARBA00022573"/>
    </source>
</evidence>
<dbReference type="SUPFAM" id="SSF52733">
    <property type="entry name" value="Nicotinate mononucleotide:5,6-dimethylbenzimidazole phosphoribosyltransferase (CobT)"/>
    <property type="match status" value="1"/>
</dbReference>
<gene>
    <name evidence="10 11" type="primary">cobT</name>
    <name evidence="11" type="ORF">HLH35_01440</name>
</gene>
<accession>A0A7W4IXY8</accession>
<dbReference type="GO" id="GO:0009236">
    <property type="term" value="P:cobalamin biosynthetic process"/>
    <property type="evidence" value="ECO:0007669"/>
    <property type="project" value="UniProtKB-UniRule"/>
</dbReference>
<keyword evidence="5 10" id="KW-0169">Cobalamin biosynthesis</keyword>
<comment type="similarity">
    <text evidence="2 10">Belongs to the CobT family.</text>
</comment>
<dbReference type="NCBIfam" id="NF000996">
    <property type="entry name" value="PRK00105.1"/>
    <property type="match status" value="1"/>
</dbReference>
<comment type="catalytic activity">
    <reaction evidence="9 10">
        <text>5,6-dimethylbenzimidazole + nicotinate beta-D-ribonucleotide = alpha-ribazole 5'-phosphate + nicotinate + H(+)</text>
        <dbReference type="Rhea" id="RHEA:11196"/>
        <dbReference type="ChEBI" id="CHEBI:15378"/>
        <dbReference type="ChEBI" id="CHEBI:15890"/>
        <dbReference type="ChEBI" id="CHEBI:32544"/>
        <dbReference type="ChEBI" id="CHEBI:57502"/>
        <dbReference type="ChEBI" id="CHEBI:57918"/>
        <dbReference type="EC" id="2.4.2.21"/>
    </reaction>
</comment>
<keyword evidence="12" id="KW-1185">Reference proteome</keyword>
<feature type="active site" description="Proton acceptor" evidence="10">
    <location>
        <position position="312"/>
    </location>
</feature>
<dbReference type="Proteomes" id="UP000577891">
    <property type="component" value="Unassembled WGS sequence"/>
</dbReference>
<dbReference type="Pfam" id="PF02277">
    <property type="entry name" value="DBI_PRT"/>
    <property type="match status" value="1"/>
</dbReference>
<name>A0A7W4IXY8_9PROT</name>
<evidence type="ECO:0000313" key="11">
    <source>
        <dbReference type="EMBL" id="MBB2170792.1"/>
    </source>
</evidence>
<dbReference type="GO" id="GO:0008939">
    <property type="term" value="F:nicotinate-nucleotide-dimethylbenzimidazole phosphoribosyltransferase activity"/>
    <property type="evidence" value="ECO:0007669"/>
    <property type="project" value="UniProtKB-UniRule"/>
</dbReference>
<evidence type="ECO:0000256" key="2">
    <source>
        <dbReference type="ARBA" id="ARBA00007110"/>
    </source>
</evidence>
<protein>
    <recommendedName>
        <fullName evidence="4 10">Nicotinate-nucleotide--dimethylbenzimidazole phosphoribosyltransferase</fullName>
        <shortName evidence="10">NN:DBI PRT</shortName>
        <ecNumber evidence="3 10">2.4.2.21</ecNumber>
    </recommendedName>
    <alternativeName>
        <fullName evidence="8 10">N(1)-alpha-phosphoribosyltransferase</fullName>
    </alternativeName>
</protein>
<evidence type="ECO:0000256" key="6">
    <source>
        <dbReference type="ARBA" id="ARBA00022676"/>
    </source>
</evidence>
<comment type="caution">
    <text evidence="11">The sequence shown here is derived from an EMBL/GenBank/DDBJ whole genome shotgun (WGS) entry which is preliminary data.</text>
</comment>
<dbReference type="UniPathway" id="UPA00061">
    <property type="reaction ID" value="UER00516"/>
</dbReference>
<dbReference type="CDD" id="cd02439">
    <property type="entry name" value="DMB-PRT_CobT"/>
    <property type="match status" value="1"/>
</dbReference>
<comment type="pathway">
    <text evidence="1 10">Nucleoside biosynthesis; alpha-ribazole biosynthesis; alpha-ribazole from 5,6-dimethylbenzimidazole: step 1/2.</text>
</comment>
<sequence length="345" mass="35154">MQVHPQATTIFSSMADLHAACVDLPPPDHAASQAIAAREAILTKPAGSLGRLEELVAWLGAWQGRATPSLERVRIVIFAGNHGVVRQGVSPWPASVTAQMVGNFSADGAAINQLAHIADATLTVIPMADLAPTEDFTLAPAMTIPAFLDAVTAGYAAVDANTDLLCLGEMGIGNTTAAAALAAALFGGTGRDWAGRGAGLDADGVAHKAAIIDIALARHATCCDDPLVAAQTLGGYEMAGIMGAVLAARHRRIPVLLDGFVCSAAAAPLRRLNPMGLTHTSLSHRSAEAAHHALAGFMGLNPLLDLGLRLGEASGAALAVPLLRAALACHTGMASFADAGVSERT</sequence>
<dbReference type="PANTHER" id="PTHR43463:SF1">
    <property type="entry name" value="NICOTINATE-NUCLEOTIDE--DIMETHYLBENZIMIDAZOLE PHOSPHORIBOSYLTRANSFERASE"/>
    <property type="match status" value="1"/>
</dbReference>